<dbReference type="InterPro" id="IPR014752">
    <property type="entry name" value="Arrestin-like_C"/>
</dbReference>
<dbReference type="PANTHER" id="PTHR11188:SF176">
    <property type="entry name" value="ARRESTIN DOMAIN-CONTAINING PROTEIN 1"/>
    <property type="match status" value="1"/>
</dbReference>
<dbReference type="SMART" id="SM01017">
    <property type="entry name" value="Arrestin_C"/>
    <property type="match status" value="1"/>
</dbReference>
<feature type="region of interest" description="Disordered" evidence="1">
    <location>
        <begin position="359"/>
        <end position="441"/>
    </location>
</feature>
<accession>A0ABP1QY20</accession>
<dbReference type="InterPro" id="IPR011022">
    <property type="entry name" value="Arrestin_C-like"/>
</dbReference>
<dbReference type="InterPro" id="IPR050357">
    <property type="entry name" value="Arrestin_domain-protein"/>
</dbReference>
<dbReference type="Proteomes" id="UP001642540">
    <property type="component" value="Unassembled WGS sequence"/>
</dbReference>
<dbReference type="PANTHER" id="PTHR11188">
    <property type="entry name" value="ARRESTIN DOMAIN CONTAINING PROTEIN"/>
    <property type="match status" value="1"/>
</dbReference>
<sequence>MALTSALHGALLRGARGKVDTCMGTILLESSSVKTYGKIVGKFILRTDTELKHFGIRVQFEAVCNLQFETKFDSRVTFHKKQLSILAKSMDTDSEGYQLSPVMVELVESRPTISENQMQTWSVILAEQPAPNLPPARPHIMQPGIHNFGFELIIPGEILPAPFRSPYGTLVYKVVAYIKNELAAFVQIADKSVRYPGYHNLALNEEAAKAINLERTLKKSVFSSKKFVTAAFKVEKSGYLPDEDIPFTLSVNNPKCMTMSTIVVSLIQKINYQVNGANKATTNTLDTKEYPLKDPKPEIDWHGKMKIKRRQIHTYTDHQVYTVTHVILYKVQVTDYGSLKGEAPIFIGTTRDTVEQLTKTANTPDEHEPKVPKSLKIKRQGSSASTTSAVSATEGPVKSPPFSPSDEQLPTVCDDDQVEESAKKLEEMQMSPGEEVSTSSV</sequence>
<dbReference type="EMBL" id="CAXLJM020000046">
    <property type="protein sequence ID" value="CAL8111572.1"/>
    <property type="molecule type" value="Genomic_DNA"/>
</dbReference>
<keyword evidence="4" id="KW-1185">Reference proteome</keyword>
<gene>
    <name evidence="3" type="ORF">ODALV1_LOCUS15161</name>
</gene>
<proteinExistence type="predicted"/>
<evidence type="ECO:0000259" key="2">
    <source>
        <dbReference type="SMART" id="SM01017"/>
    </source>
</evidence>
<dbReference type="Pfam" id="PF02752">
    <property type="entry name" value="Arrestin_C"/>
    <property type="match status" value="1"/>
</dbReference>
<dbReference type="Gene3D" id="2.60.40.640">
    <property type="match status" value="2"/>
</dbReference>
<feature type="compositionally biased region" description="Low complexity" evidence="1">
    <location>
        <begin position="382"/>
        <end position="393"/>
    </location>
</feature>
<reference evidence="3 4" key="1">
    <citation type="submission" date="2024-08" db="EMBL/GenBank/DDBJ databases">
        <authorList>
            <person name="Cucini C."/>
            <person name="Frati F."/>
        </authorList>
    </citation>
    <scope>NUCLEOTIDE SEQUENCE [LARGE SCALE GENOMIC DNA]</scope>
</reference>
<evidence type="ECO:0000313" key="3">
    <source>
        <dbReference type="EMBL" id="CAL8111572.1"/>
    </source>
</evidence>
<protein>
    <recommendedName>
        <fullName evidence="2">Arrestin C-terminal-like domain-containing protein</fullName>
    </recommendedName>
</protein>
<evidence type="ECO:0000256" key="1">
    <source>
        <dbReference type="SAM" id="MobiDB-lite"/>
    </source>
</evidence>
<comment type="caution">
    <text evidence="3">The sequence shown here is derived from an EMBL/GenBank/DDBJ whole genome shotgun (WGS) entry which is preliminary data.</text>
</comment>
<organism evidence="3 4">
    <name type="scientific">Orchesella dallaii</name>
    <dbReference type="NCBI Taxonomy" id="48710"/>
    <lineage>
        <taxon>Eukaryota</taxon>
        <taxon>Metazoa</taxon>
        <taxon>Ecdysozoa</taxon>
        <taxon>Arthropoda</taxon>
        <taxon>Hexapoda</taxon>
        <taxon>Collembola</taxon>
        <taxon>Entomobryomorpha</taxon>
        <taxon>Entomobryoidea</taxon>
        <taxon>Orchesellidae</taxon>
        <taxon>Orchesellinae</taxon>
        <taxon>Orchesella</taxon>
    </lineage>
</organism>
<feature type="domain" description="Arrestin C-terminal-like" evidence="2">
    <location>
        <begin position="224"/>
        <end position="356"/>
    </location>
</feature>
<evidence type="ECO:0000313" key="4">
    <source>
        <dbReference type="Proteomes" id="UP001642540"/>
    </source>
</evidence>
<name>A0ABP1QY20_9HEXA</name>